<evidence type="ECO:0000313" key="2">
    <source>
        <dbReference type="Proteomes" id="UP000238882"/>
    </source>
</evidence>
<dbReference type="InterPro" id="IPR011466">
    <property type="entry name" value="DUF1572"/>
</dbReference>
<accession>A0A2S7WKM9</accession>
<evidence type="ECO:0008006" key="3">
    <source>
        <dbReference type="Google" id="ProtNLM"/>
    </source>
</evidence>
<proteinExistence type="predicted"/>
<name>A0A2S7WKM9_9FLAO</name>
<keyword evidence="2" id="KW-1185">Reference proteome</keyword>
<dbReference type="OrthoDB" id="68731at2"/>
<comment type="caution">
    <text evidence="1">The sequence shown here is derived from an EMBL/GenBank/DDBJ whole genome shotgun (WGS) entry which is preliminary data.</text>
</comment>
<dbReference type="RefSeq" id="WP_105014745.1">
    <property type="nucleotide sequence ID" value="NZ_MSCN01000001.1"/>
</dbReference>
<protein>
    <recommendedName>
        <fullName evidence="3">DUF1572 domain-containing protein</fullName>
    </recommendedName>
</protein>
<dbReference type="SUPFAM" id="SSF109854">
    <property type="entry name" value="DinB/YfiT-like putative metalloenzymes"/>
    <property type="match status" value="1"/>
</dbReference>
<evidence type="ECO:0000313" key="1">
    <source>
        <dbReference type="EMBL" id="PQJ78164.1"/>
    </source>
</evidence>
<dbReference type="AlphaFoldDB" id="A0A2S7WKM9"/>
<organism evidence="1 2">
    <name type="scientific">Polaribacter porphyrae</name>
    <dbReference type="NCBI Taxonomy" id="1137780"/>
    <lineage>
        <taxon>Bacteria</taxon>
        <taxon>Pseudomonadati</taxon>
        <taxon>Bacteroidota</taxon>
        <taxon>Flavobacteriia</taxon>
        <taxon>Flavobacteriales</taxon>
        <taxon>Flavobacteriaceae</taxon>
    </lineage>
</organism>
<dbReference type="EMBL" id="MSCN01000001">
    <property type="protein sequence ID" value="PQJ78164.1"/>
    <property type="molecule type" value="Genomic_DNA"/>
</dbReference>
<dbReference type="Proteomes" id="UP000238882">
    <property type="component" value="Unassembled WGS sequence"/>
</dbReference>
<dbReference type="Gene3D" id="1.20.120.450">
    <property type="entry name" value="dinb family like domain"/>
    <property type="match status" value="1"/>
</dbReference>
<reference evidence="1 2" key="1">
    <citation type="submission" date="2016-12" db="EMBL/GenBank/DDBJ databases">
        <title>Trade-off between light-utilization and light-protection in marine flavobacteria.</title>
        <authorList>
            <person name="Kumagai Y."/>
            <person name="Yoshizawa S."/>
            <person name="Kogure K."/>
            <person name="Iwasaki W."/>
        </authorList>
    </citation>
    <scope>NUCLEOTIDE SEQUENCE [LARGE SCALE GENOMIC DNA]</scope>
    <source>
        <strain evidence="1 2">NBRC 108759</strain>
    </source>
</reference>
<gene>
    <name evidence="1" type="ORF">BTO18_02690</name>
</gene>
<dbReference type="Pfam" id="PF07609">
    <property type="entry name" value="DUF1572"/>
    <property type="match status" value="1"/>
</dbReference>
<dbReference type="InterPro" id="IPR034660">
    <property type="entry name" value="DinB/YfiT-like"/>
</dbReference>
<sequence>MQNSYLNSVTKQFEYYKSLGDKTFAQLSEVELFLIQNDESNSVAIIVKHIVGNMLSRWTNFLTEDGEKSWRNRDEEFINNYKTKDDILVSWEKGWQCLFDVINSFEEKDLEKIIYIRNQGHTVVEAINRQLCHYSYHIGQIVFLGKLIKNNEWKSLSIPKNTSKNYNKEKFNKQKTKKHFTDDL</sequence>